<evidence type="ECO:0000313" key="2">
    <source>
        <dbReference type="Proteomes" id="UP000198508"/>
    </source>
</evidence>
<dbReference type="STRING" id="460384.SAMN05216313_15427"/>
<dbReference type="Proteomes" id="UP000198508">
    <property type="component" value="Unassembled WGS sequence"/>
</dbReference>
<keyword evidence="2" id="KW-1185">Reference proteome</keyword>
<organism evidence="1 2">
    <name type="scientific">Enterocloster lavalensis</name>
    <dbReference type="NCBI Taxonomy" id="460384"/>
    <lineage>
        <taxon>Bacteria</taxon>
        <taxon>Bacillati</taxon>
        <taxon>Bacillota</taxon>
        <taxon>Clostridia</taxon>
        <taxon>Lachnospirales</taxon>
        <taxon>Lachnospiraceae</taxon>
        <taxon>Enterocloster</taxon>
    </lineage>
</organism>
<dbReference type="AlphaFoldDB" id="A0A1I0K8Y0"/>
<name>A0A1I0K8Y0_9FIRM</name>
<sequence length="286" mass="30083">MDRLDAVPEDVAAGKKFLGAGSDETQEGTMPVQGSPSIVLPANGSVTLPAGKYTGGKVSQQIATMGEQSIGPGAKQVTINCAGKYMTGNIIIRPTKNLIISNIKKNQYVGGVGPGIWEGYVNDDPLTPYLYGTFYGNQGITSMRYTTYRQGTGNVSLSKDHIAASAGSGETIAYVFGLPIRLDGVKSLTVEMSGTGKTAKVLVCRGRATGYIEMVTQSGSSLKYEYNPALGDILLDGTIGRSSAGGDVWNQQKTFGLSGLTGNAYLYIGASSPAFSFDLYFAKFNT</sequence>
<accession>A0A1I0K8Y0</accession>
<evidence type="ECO:0000313" key="1">
    <source>
        <dbReference type="EMBL" id="SEU20457.1"/>
    </source>
</evidence>
<protein>
    <submittedName>
        <fullName evidence="1">Uncharacterized protein</fullName>
    </submittedName>
</protein>
<reference evidence="2" key="1">
    <citation type="submission" date="2016-10" db="EMBL/GenBank/DDBJ databases">
        <authorList>
            <person name="Varghese N."/>
            <person name="Submissions S."/>
        </authorList>
    </citation>
    <scope>NUCLEOTIDE SEQUENCE [LARGE SCALE GENOMIC DNA]</scope>
    <source>
        <strain evidence="2">NLAE-zl-G277</strain>
    </source>
</reference>
<gene>
    <name evidence="1" type="ORF">SAMN05216313_15427</name>
</gene>
<dbReference type="EMBL" id="FOIM01000054">
    <property type="protein sequence ID" value="SEU20457.1"/>
    <property type="molecule type" value="Genomic_DNA"/>
</dbReference>
<proteinExistence type="predicted"/>